<sequence>MTFDYIGSRKRIDYTVIGDGVNLSSRLARAEEAPRLTLYSGERGMNSGQ</sequence>
<dbReference type="Gene3D" id="3.30.70.1230">
    <property type="entry name" value="Nucleotide cyclase"/>
    <property type="match status" value="1"/>
</dbReference>
<proteinExistence type="predicted"/>
<gene>
    <name evidence="1" type="ORF">ANSO36C_05210</name>
</gene>
<dbReference type="SUPFAM" id="SSF55073">
    <property type="entry name" value="Nucleotide cyclase"/>
    <property type="match status" value="1"/>
</dbReference>
<evidence type="ECO:0000313" key="1">
    <source>
        <dbReference type="EMBL" id="BDI14719.1"/>
    </source>
</evidence>
<dbReference type="Proteomes" id="UP001055453">
    <property type="component" value="Chromosome"/>
</dbReference>
<keyword evidence="2" id="KW-1185">Reference proteome</keyword>
<reference evidence="1" key="1">
    <citation type="submission" date="2022-04" db="EMBL/GenBank/DDBJ databases">
        <title>Complete genome sequence of a cyanobacterium, Nostoc sp. SO-36, isolated in Antarctica.</title>
        <authorList>
            <person name="Kanesaki Y."/>
            <person name="Effendi D."/>
            <person name="Sakamoto T."/>
            <person name="Ohtani S."/>
            <person name="Awai K."/>
        </authorList>
    </citation>
    <scope>NUCLEOTIDE SEQUENCE</scope>
    <source>
        <strain evidence="1">SO-36</strain>
    </source>
</reference>
<accession>A0ABM7YVQ8</accession>
<name>A0ABM7YVQ8_NOSCO</name>
<organism evidence="1 2">
    <name type="scientific">Nostoc cf. commune SO-36</name>
    <dbReference type="NCBI Taxonomy" id="449208"/>
    <lineage>
        <taxon>Bacteria</taxon>
        <taxon>Bacillati</taxon>
        <taxon>Cyanobacteriota</taxon>
        <taxon>Cyanophyceae</taxon>
        <taxon>Nostocales</taxon>
        <taxon>Nostocaceae</taxon>
        <taxon>Nostoc</taxon>
    </lineage>
</organism>
<dbReference type="InterPro" id="IPR029787">
    <property type="entry name" value="Nucleotide_cyclase"/>
</dbReference>
<dbReference type="RefSeq" id="WP_251958259.1">
    <property type="nucleotide sequence ID" value="NZ_AP025732.1"/>
</dbReference>
<protein>
    <recommendedName>
        <fullName evidence="3">Guanylate cyclase domain-containing protein</fullName>
    </recommendedName>
</protein>
<evidence type="ECO:0008006" key="3">
    <source>
        <dbReference type="Google" id="ProtNLM"/>
    </source>
</evidence>
<evidence type="ECO:0000313" key="2">
    <source>
        <dbReference type="Proteomes" id="UP001055453"/>
    </source>
</evidence>
<dbReference type="EMBL" id="AP025732">
    <property type="protein sequence ID" value="BDI14719.1"/>
    <property type="molecule type" value="Genomic_DNA"/>
</dbReference>